<dbReference type="InterPro" id="IPR029063">
    <property type="entry name" value="SAM-dependent_MTases_sf"/>
</dbReference>
<dbReference type="PANTHER" id="PTHR43861:SF3">
    <property type="entry name" value="PUTATIVE (AFU_ORTHOLOGUE AFUA_2G14390)-RELATED"/>
    <property type="match status" value="1"/>
</dbReference>
<keyword evidence="2" id="KW-0489">Methyltransferase</keyword>
<keyword evidence="1" id="KW-0808">Transferase</keyword>
<dbReference type="Pfam" id="PF13489">
    <property type="entry name" value="Methyltransf_23"/>
    <property type="match status" value="1"/>
</dbReference>
<dbReference type="GO" id="GO:0032259">
    <property type="term" value="P:methylation"/>
    <property type="evidence" value="ECO:0007669"/>
    <property type="project" value="UniProtKB-KW"/>
</dbReference>
<evidence type="ECO:0000256" key="1">
    <source>
        <dbReference type="ARBA" id="ARBA00022679"/>
    </source>
</evidence>
<gene>
    <name evidence="2" type="ORF">A1OK_14490</name>
</gene>
<organism evidence="2 3">
    <name type="scientific">Enterovibrio norvegicus FF-454</name>
    <dbReference type="NCBI Taxonomy" id="1185651"/>
    <lineage>
        <taxon>Bacteria</taxon>
        <taxon>Pseudomonadati</taxon>
        <taxon>Pseudomonadota</taxon>
        <taxon>Gammaproteobacteria</taxon>
        <taxon>Vibrionales</taxon>
        <taxon>Vibrionaceae</taxon>
        <taxon>Enterovibrio</taxon>
    </lineage>
</organism>
<dbReference type="AlphaFoldDB" id="A0A1E5C169"/>
<dbReference type="SUPFAM" id="SSF53335">
    <property type="entry name" value="S-adenosyl-L-methionine-dependent methyltransferases"/>
    <property type="match status" value="1"/>
</dbReference>
<dbReference type="EMBL" id="AJWN02000089">
    <property type="protein sequence ID" value="OEE59247.1"/>
    <property type="molecule type" value="Genomic_DNA"/>
</dbReference>
<dbReference type="GO" id="GO:0008168">
    <property type="term" value="F:methyltransferase activity"/>
    <property type="evidence" value="ECO:0007669"/>
    <property type="project" value="UniProtKB-KW"/>
</dbReference>
<dbReference type="Proteomes" id="UP000095039">
    <property type="component" value="Unassembled WGS sequence"/>
</dbReference>
<dbReference type="RefSeq" id="WP_016959592.1">
    <property type="nucleotide sequence ID" value="NZ_AJWN02000089.1"/>
</dbReference>
<dbReference type="PANTHER" id="PTHR43861">
    <property type="entry name" value="TRANS-ACONITATE 2-METHYLTRANSFERASE-RELATED"/>
    <property type="match status" value="1"/>
</dbReference>
<proteinExistence type="predicted"/>
<protein>
    <submittedName>
        <fullName evidence="2">Methyltransferase</fullName>
    </submittedName>
</protein>
<keyword evidence="3" id="KW-1185">Reference proteome</keyword>
<reference evidence="2 3" key="1">
    <citation type="journal article" date="2012" name="Science">
        <title>Ecological populations of bacteria act as socially cohesive units of antibiotic production and resistance.</title>
        <authorList>
            <person name="Cordero O.X."/>
            <person name="Wildschutte H."/>
            <person name="Kirkup B."/>
            <person name="Proehl S."/>
            <person name="Ngo L."/>
            <person name="Hussain F."/>
            <person name="Le Roux F."/>
            <person name="Mincer T."/>
            <person name="Polz M.F."/>
        </authorList>
    </citation>
    <scope>NUCLEOTIDE SEQUENCE [LARGE SCALE GENOMIC DNA]</scope>
    <source>
        <strain evidence="2 3">FF-454</strain>
    </source>
</reference>
<dbReference type="CDD" id="cd02440">
    <property type="entry name" value="AdoMet_MTases"/>
    <property type="match status" value="1"/>
</dbReference>
<dbReference type="Gene3D" id="3.40.50.150">
    <property type="entry name" value="Vaccinia Virus protein VP39"/>
    <property type="match status" value="1"/>
</dbReference>
<accession>A0A1E5C169</accession>
<evidence type="ECO:0000313" key="3">
    <source>
        <dbReference type="Proteomes" id="UP000095039"/>
    </source>
</evidence>
<sequence length="190" mass="20366">MSESWDDMAEGWDGNQAVIAYSENAVRSLTDVVKIKGLTILDFGCGTGLLTEKLSPDAAFITAIDPASKMIGVLDAKALPNVNTVAGVVDEALVRECRQAGKRFDLIVASSSLAFVPDYPETIALLAMLLADKGLLVQWDWEKSESSGAGFIPTEIEEAYTHAGLNLVSTSHPFSMGDMRVLMAVGQRID</sequence>
<comment type="caution">
    <text evidence="2">The sequence shown here is derived from an EMBL/GenBank/DDBJ whole genome shotgun (WGS) entry which is preliminary data.</text>
</comment>
<name>A0A1E5C169_9GAMM</name>
<evidence type="ECO:0000313" key="2">
    <source>
        <dbReference type="EMBL" id="OEE59247.1"/>
    </source>
</evidence>